<reference evidence="2 3" key="1">
    <citation type="submission" date="2024-01" db="EMBL/GenBank/DDBJ databases">
        <authorList>
            <person name="Allen C."/>
            <person name="Tagirdzhanova G."/>
        </authorList>
    </citation>
    <scope>NUCLEOTIDE SEQUENCE [LARGE SCALE GENOMIC DNA]</scope>
</reference>
<feature type="compositionally biased region" description="Basic and acidic residues" evidence="1">
    <location>
        <begin position="235"/>
        <end position="272"/>
    </location>
</feature>
<feature type="region of interest" description="Disordered" evidence="1">
    <location>
        <begin position="1"/>
        <end position="74"/>
    </location>
</feature>
<comment type="caution">
    <text evidence="2">The sequence shown here is derived from an EMBL/GenBank/DDBJ whole genome shotgun (WGS) entry which is preliminary data.</text>
</comment>
<feature type="region of interest" description="Disordered" evidence="1">
    <location>
        <begin position="373"/>
        <end position="402"/>
    </location>
</feature>
<evidence type="ECO:0000313" key="2">
    <source>
        <dbReference type="EMBL" id="CAK7216487.1"/>
    </source>
</evidence>
<keyword evidence="3" id="KW-1185">Reference proteome</keyword>
<dbReference type="Proteomes" id="UP001642406">
    <property type="component" value="Unassembled WGS sequence"/>
</dbReference>
<evidence type="ECO:0000256" key="1">
    <source>
        <dbReference type="SAM" id="MobiDB-lite"/>
    </source>
</evidence>
<evidence type="ECO:0000313" key="3">
    <source>
        <dbReference type="Proteomes" id="UP001642406"/>
    </source>
</evidence>
<feature type="region of interest" description="Disordered" evidence="1">
    <location>
        <begin position="235"/>
        <end position="281"/>
    </location>
</feature>
<name>A0ABP0BA70_9PEZI</name>
<dbReference type="EMBL" id="CAWUHC010000017">
    <property type="protein sequence ID" value="CAK7216487.1"/>
    <property type="molecule type" value="Genomic_DNA"/>
</dbReference>
<feature type="compositionally biased region" description="Basic and acidic residues" evidence="1">
    <location>
        <begin position="478"/>
        <end position="500"/>
    </location>
</feature>
<proteinExistence type="predicted"/>
<feature type="compositionally biased region" description="Gly residues" evidence="1">
    <location>
        <begin position="458"/>
        <end position="470"/>
    </location>
</feature>
<sequence>MPEDEGIAPPPPYQPQAEQRVSGADASAAALAAANAQMRDDNDDNDTAHVAPPSYDDAHYEASQRGRGGVVATAGSPSRAADALAEWNPFSSALPEASSASRFASASTPDTKSSSTDCPHWAKRGCSLTSGPRLCCMCLDKRPMRADGRYPVYIDGLGGRYGSTSRWAHYCSPCKEAEEARQRNSQQQLRFGSVNGVSGVSIEEPNLEAALRKERRKREREAELQRLSRAKAKHAVEQVELQHAREREREIQKEREEQQRLDKAEQQARQRGYEQNQKWYATHDTKRLRQVKHEQRMEDQAREALARRVEERRQQQQDKQQAIQIDLSALERDREALWKDIEALEAELVLKKARLQRLDTTYNLYKPRNVPLREITTPSPPLKSAMKPTSTSTLAPDKGKAPVMTEKQALALAEYEANKRAEALEERQRQASRQDGDYEVVSHVGAARTPLLSERTGGSSGSGSGSGSGSWFGRVFGRGKDKGREPELLPGEKYKNEHFYASKRAAAEAKATAQRNSPR</sequence>
<protein>
    <submittedName>
        <fullName evidence="2">Uncharacterized protein</fullName>
    </submittedName>
</protein>
<feature type="compositionally biased region" description="Low complexity" evidence="1">
    <location>
        <begin position="24"/>
        <end position="36"/>
    </location>
</feature>
<accession>A0ABP0BA70</accession>
<feature type="region of interest" description="Disordered" evidence="1">
    <location>
        <begin position="446"/>
        <end position="519"/>
    </location>
</feature>
<feature type="compositionally biased region" description="Low complexity" evidence="1">
    <location>
        <begin position="502"/>
        <end position="513"/>
    </location>
</feature>
<organism evidence="2 3">
    <name type="scientific">Sporothrix bragantina</name>
    <dbReference type="NCBI Taxonomy" id="671064"/>
    <lineage>
        <taxon>Eukaryota</taxon>
        <taxon>Fungi</taxon>
        <taxon>Dikarya</taxon>
        <taxon>Ascomycota</taxon>
        <taxon>Pezizomycotina</taxon>
        <taxon>Sordariomycetes</taxon>
        <taxon>Sordariomycetidae</taxon>
        <taxon>Ophiostomatales</taxon>
        <taxon>Ophiostomataceae</taxon>
        <taxon>Sporothrix</taxon>
    </lineage>
</organism>
<gene>
    <name evidence="2" type="ORF">SBRCBS47491_002845</name>
</gene>